<evidence type="ECO:0000256" key="1">
    <source>
        <dbReference type="SAM" id="MobiDB-lite"/>
    </source>
</evidence>
<protein>
    <submittedName>
        <fullName evidence="2">Uncharacterized protein</fullName>
    </submittedName>
</protein>
<accession>A0AAW1L8T2</accession>
<keyword evidence="3" id="KW-1185">Reference proteome</keyword>
<dbReference type="AlphaFoldDB" id="A0AAW1L8T2"/>
<sequence length="191" mass="21734">MEAVFENVEEESSDSAKGDQKIKSGATDTTSSKSKEEVVVTEIPESNKKRQAPSVSSTEDATTFEEEQQNKPALLKMQQHLKKNNRTNQQQSNLNLKNQYWGKKTKKMRVDEKLKDEGQDIEVYEEFKTIFDQDIEVINYDKYCEFLTEVKGRQDVLPVVKKYTADIQSLVDVLALNTVAGRCISLDDKSG</sequence>
<evidence type="ECO:0000313" key="3">
    <source>
        <dbReference type="Proteomes" id="UP001458880"/>
    </source>
</evidence>
<gene>
    <name evidence="2" type="ORF">QE152_g15533</name>
</gene>
<reference evidence="2 3" key="1">
    <citation type="journal article" date="2024" name="BMC Genomics">
        <title>De novo assembly and annotation of Popillia japonica's genome with initial clues to its potential as an invasive pest.</title>
        <authorList>
            <person name="Cucini C."/>
            <person name="Boschi S."/>
            <person name="Funari R."/>
            <person name="Cardaioli E."/>
            <person name="Iannotti N."/>
            <person name="Marturano G."/>
            <person name="Paoli F."/>
            <person name="Bruttini M."/>
            <person name="Carapelli A."/>
            <person name="Frati F."/>
            <person name="Nardi F."/>
        </authorList>
    </citation>
    <scope>NUCLEOTIDE SEQUENCE [LARGE SCALE GENOMIC DNA]</scope>
    <source>
        <strain evidence="2">DMR45628</strain>
    </source>
</reference>
<feature type="region of interest" description="Disordered" evidence="1">
    <location>
        <begin position="1"/>
        <end position="70"/>
    </location>
</feature>
<name>A0AAW1L8T2_POPJA</name>
<dbReference type="Proteomes" id="UP001458880">
    <property type="component" value="Unassembled WGS sequence"/>
</dbReference>
<proteinExistence type="predicted"/>
<evidence type="ECO:0000313" key="2">
    <source>
        <dbReference type="EMBL" id="KAK9730069.1"/>
    </source>
</evidence>
<comment type="caution">
    <text evidence="2">The sequence shown here is derived from an EMBL/GenBank/DDBJ whole genome shotgun (WGS) entry which is preliminary data.</text>
</comment>
<organism evidence="2 3">
    <name type="scientific">Popillia japonica</name>
    <name type="common">Japanese beetle</name>
    <dbReference type="NCBI Taxonomy" id="7064"/>
    <lineage>
        <taxon>Eukaryota</taxon>
        <taxon>Metazoa</taxon>
        <taxon>Ecdysozoa</taxon>
        <taxon>Arthropoda</taxon>
        <taxon>Hexapoda</taxon>
        <taxon>Insecta</taxon>
        <taxon>Pterygota</taxon>
        <taxon>Neoptera</taxon>
        <taxon>Endopterygota</taxon>
        <taxon>Coleoptera</taxon>
        <taxon>Polyphaga</taxon>
        <taxon>Scarabaeiformia</taxon>
        <taxon>Scarabaeidae</taxon>
        <taxon>Rutelinae</taxon>
        <taxon>Popillia</taxon>
    </lineage>
</organism>
<dbReference type="EMBL" id="JASPKY010000153">
    <property type="protein sequence ID" value="KAK9730069.1"/>
    <property type="molecule type" value="Genomic_DNA"/>
</dbReference>